<dbReference type="Gene3D" id="3.40.1440.10">
    <property type="entry name" value="GIY-YIG endonuclease"/>
    <property type="match status" value="1"/>
</dbReference>
<evidence type="ECO:0000313" key="5">
    <source>
        <dbReference type="Proteomes" id="UP000829384"/>
    </source>
</evidence>
<dbReference type="InterPro" id="IPR050190">
    <property type="entry name" value="UPF0213_domain"/>
</dbReference>
<feature type="compositionally biased region" description="Polar residues" evidence="2">
    <location>
        <begin position="9"/>
        <end position="33"/>
    </location>
</feature>
<dbReference type="PANTHER" id="PTHR34477:SF1">
    <property type="entry name" value="UPF0213 PROTEIN YHBQ"/>
    <property type="match status" value="1"/>
</dbReference>
<feature type="region of interest" description="Disordered" evidence="2">
    <location>
        <begin position="1"/>
        <end position="33"/>
    </location>
</feature>
<dbReference type="PROSITE" id="PS50164">
    <property type="entry name" value="GIY_YIG"/>
    <property type="match status" value="1"/>
</dbReference>
<dbReference type="Pfam" id="PF01541">
    <property type="entry name" value="GIY-YIG"/>
    <property type="match status" value="1"/>
</dbReference>
<reference evidence="4 5" key="1">
    <citation type="submission" date="2020-08" db="EMBL/GenBank/DDBJ databases">
        <title>Whole genome sequence of Shewanella sp strain PS-2.</title>
        <authorList>
            <person name="Das S.K."/>
        </authorList>
    </citation>
    <scope>NUCLEOTIDE SEQUENCE [LARGE SCALE GENOMIC DNA]</scope>
    <source>
        <strain evidence="4 5">PS-2</strain>
    </source>
</reference>
<name>A0ABS9QZI1_9GAMM</name>
<organism evidence="4 5">
    <name type="scientific">Shewanella cutis</name>
    <dbReference type="NCBI Taxonomy" id="2766780"/>
    <lineage>
        <taxon>Bacteria</taxon>
        <taxon>Pseudomonadati</taxon>
        <taxon>Pseudomonadota</taxon>
        <taxon>Gammaproteobacteria</taxon>
        <taxon>Alteromonadales</taxon>
        <taxon>Shewanellaceae</taxon>
        <taxon>Shewanella</taxon>
    </lineage>
</organism>
<evidence type="ECO:0000313" key="4">
    <source>
        <dbReference type="EMBL" id="MCG9965773.1"/>
    </source>
</evidence>
<comment type="caution">
    <text evidence="4">The sequence shown here is derived from an EMBL/GenBank/DDBJ whole genome shotgun (WGS) entry which is preliminary data.</text>
</comment>
<dbReference type="SUPFAM" id="SSF82771">
    <property type="entry name" value="GIY-YIG endonuclease"/>
    <property type="match status" value="1"/>
</dbReference>
<dbReference type="InterPro" id="IPR035901">
    <property type="entry name" value="GIY-YIG_endonuc_sf"/>
</dbReference>
<proteinExistence type="inferred from homology"/>
<comment type="similarity">
    <text evidence="1">Belongs to the UPF0213 family.</text>
</comment>
<dbReference type="CDD" id="cd10456">
    <property type="entry name" value="GIY-YIG_UPF0213"/>
    <property type="match status" value="1"/>
</dbReference>
<feature type="domain" description="GIY-YIG" evidence="3">
    <location>
        <begin position="59"/>
        <end position="136"/>
    </location>
</feature>
<dbReference type="Proteomes" id="UP000829384">
    <property type="component" value="Unassembled WGS sequence"/>
</dbReference>
<gene>
    <name evidence="4" type="ORF">H9J30_17895</name>
</gene>
<protein>
    <submittedName>
        <fullName evidence="4">GIY-YIG nuclease family protein</fullName>
    </submittedName>
</protein>
<sequence length="147" mass="15930">MTDLVIEAANSTPSASPKKGASQTQAVNKAQLSSKSEALGAEQAVTSEQGVTSEREQVSIWYLYLIRCANGHLYTGITTDVARRFNEHQSSSPKAAKYLRGKGPLTLMYQEVIGSHGDALRREIAVKKLSRSQKLALIESAVEHSAQ</sequence>
<accession>A0ABS9QZI1</accession>
<dbReference type="RefSeq" id="WP_240132250.1">
    <property type="nucleotide sequence ID" value="NZ_JACSDI010000019.1"/>
</dbReference>
<keyword evidence="5" id="KW-1185">Reference proteome</keyword>
<evidence type="ECO:0000256" key="2">
    <source>
        <dbReference type="SAM" id="MobiDB-lite"/>
    </source>
</evidence>
<dbReference type="InterPro" id="IPR000305">
    <property type="entry name" value="GIY-YIG_endonuc"/>
</dbReference>
<dbReference type="EMBL" id="JACSDI010000019">
    <property type="protein sequence ID" value="MCG9965773.1"/>
    <property type="molecule type" value="Genomic_DNA"/>
</dbReference>
<dbReference type="PANTHER" id="PTHR34477">
    <property type="entry name" value="UPF0213 PROTEIN YHBQ"/>
    <property type="match status" value="1"/>
</dbReference>
<evidence type="ECO:0000259" key="3">
    <source>
        <dbReference type="PROSITE" id="PS50164"/>
    </source>
</evidence>
<evidence type="ECO:0000256" key="1">
    <source>
        <dbReference type="ARBA" id="ARBA00007435"/>
    </source>
</evidence>